<dbReference type="EMBL" id="JPKZ01020809">
    <property type="protein sequence ID" value="KHN71726.1"/>
    <property type="molecule type" value="Genomic_DNA"/>
</dbReference>
<dbReference type="InterPro" id="IPR001024">
    <property type="entry name" value="PLAT/LH2_dom"/>
</dbReference>
<dbReference type="SMART" id="SM00537">
    <property type="entry name" value="DCX"/>
    <property type="match status" value="1"/>
</dbReference>
<dbReference type="SUPFAM" id="SSF89837">
    <property type="entry name" value="Doublecortin (DC)"/>
    <property type="match status" value="1"/>
</dbReference>
<dbReference type="InterPro" id="IPR000048">
    <property type="entry name" value="IQ_motif_EF-hand-BS"/>
</dbReference>
<feature type="compositionally biased region" description="Polar residues" evidence="2">
    <location>
        <begin position="523"/>
        <end position="537"/>
    </location>
</feature>
<feature type="region of interest" description="Disordered" evidence="2">
    <location>
        <begin position="1"/>
        <end position="82"/>
    </location>
</feature>
<sequence length="1223" mass="136775">MPLTRQTVSMKREATALANDSSKRKRRDKVNTNDTFVVDSPRVLKMVGKDDNDSGRPQSPEEVDLERSKSSENQTEVTDENANKVEGERFVVLSTIDFVVPSCRYIASSTKAARPLNFAAIEQMQRTREEQHQQIRRDRSGGTSFWMPTSPSFNAKLRMSRSLGISYLPVTAKQMLFVLNGKPSRIYRALLNPMRMKTFDALLEEVSQGLQIAIFKIYTYAGRRVLSIDELMSMSEARVLAVPRHERPILKKHAVAPLVTSLPPISQEKMSKSTSAATSRKLSSTTGTKSSSNRVTSPYNANSIERPRQVKSTKRMPLTRQTVSMKREATALANDSSKRKRRDKVNTNDTFVVDSPRVLKMVGKDDNDSGRPQSPEEVDLERSKSSENQTEVTDENANKVEGEVGDENTPSRGGHQDSTLGEEPKEVQKSESDINGDVANKASEPRQQKDVDELEAEPDAGSSQITTEQQQEGSPRETGDDVDEGIGSGGSANDGESRRNKAATTIQAHFRGYLMRQQLNNNAQKQVSQEVPITSAESTDDEGMREEAAIVIQAAWRGYAVRKRLKSANGRRQLIEDMRTEQATAEKEITNRSEIEAAVESQDESDADMEQGSKKDNKTTYTVSVITGNRWAADTDKDLYIILYGDINKSGKHSLRQDYINWLQTNEPKFRQNHVDSFHIETAELGSLQKIVIGHDFVGYGAGIFIERVLVTENIADGRQFLFQCGKWLDSGQIDGKIHRTIKTSAFYYIASIPEDNSSTKGRWELILHTGKKDGSGGTTSNLNIVGYGTQGSSVTTKIYDNRLATAPSTSLVQVDFGDIGDLLKIRIEIDGSGEMPDYFLDKVELRDLDTEERMVSLIGKWLRWKGAEKHIQPYREFPVFRAAFEPLNSEQLYEGLSVLQAIYDRRGLVGINVAADWLVDRVVIRESPHVPYRFVLKHSRVKEVEEDGEIFKEIVLSEMEGLPTKINKKKARKREKPQYVLSMTLGERSTLAPNVSLCSANAAVQMAIIDTAPVDGIISFQEKSADIGLITKVRIAVDGSQRLNRILAEEGIHSEENVLEIRKMRLTDTMNGDELRFANVNAVLAPSLVREFAAVWPDVPPLALIRYQLTVTTDESSGKFDVFVNIKGSCGDTGLRKLLSKEASPFQPNTNSVFDIEAITVGDPQTVEVVVQSEESRFLWKCDQFHVLDGETSLYYIFRFEKSFENTLKSQRSSVCPFTNAL</sequence>
<evidence type="ECO:0000259" key="4">
    <source>
        <dbReference type="PROSITE" id="PS50309"/>
    </source>
</evidence>
<dbReference type="Pfam" id="PF03607">
    <property type="entry name" value="DCX"/>
    <property type="match status" value="1"/>
</dbReference>
<dbReference type="OrthoDB" id="5322100at2759"/>
<feature type="domain" description="Doublecortin" evidence="4">
    <location>
        <begin position="173"/>
        <end position="239"/>
    </location>
</feature>
<dbReference type="Pfam" id="PF00612">
    <property type="entry name" value="IQ"/>
    <property type="match status" value="2"/>
</dbReference>
<dbReference type="InterPro" id="IPR036392">
    <property type="entry name" value="PLAT/LH2_dom_sf"/>
</dbReference>
<dbReference type="SUPFAM" id="SSF49723">
    <property type="entry name" value="Lipase/lipooxygenase domain (PLAT/LH2 domain)"/>
    <property type="match status" value="3"/>
</dbReference>
<name>A0A0B2UL30_TOXCA</name>
<dbReference type="InterPro" id="IPR003533">
    <property type="entry name" value="Doublecortin_dom"/>
</dbReference>
<feature type="compositionally biased region" description="Polar residues" evidence="2">
    <location>
        <begin position="461"/>
        <end position="473"/>
    </location>
</feature>
<comment type="caution">
    <text evidence="1">Lacks conserved residue(s) required for the propagation of feature annotation.</text>
</comment>
<gene>
    <name evidence="5" type="primary">LOXHD1</name>
    <name evidence="5" type="ORF">Tcan_06295</name>
</gene>
<feature type="compositionally biased region" description="Low complexity" evidence="2">
    <location>
        <begin position="278"/>
        <end position="292"/>
    </location>
</feature>
<dbReference type="PROSITE" id="PS50095">
    <property type="entry name" value="PLAT"/>
    <property type="match status" value="2"/>
</dbReference>
<evidence type="ECO:0000313" key="5">
    <source>
        <dbReference type="EMBL" id="KHN71726.1"/>
    </source>
</evidence>
<accession>A0A0B2UL30</accession>
<comment type="caution">
    <text evidence="5">The sequence shown here is derived from an EMBL/GenBank/DDBJ whole genome shotgun (WGS) entry which is preliminary data.</text>
</comment>
<dbReference type="Gene3D" id="3.10.20.230">
    <property type="entry name" value="Doublecortin domain"/>
    <property type="match status" value="1"/>
</dbReference>
<evidence type="ECO:0000256" key="1">
    <source>
        <dbReference type="PROSITE-ProRule" id="PRU00152"/>
    </source>
</evidence>
<feature type="region of interest" description="Disordered" evidence="2">
    <location>
        <begin position="523"/>
        <end position="543"/>
    </location>
</feature>
<dbReference type="STRING" id="6265.A0A0B2UL30"/>
<evidence type="ECO:0000256" key="2">
    <source>
        <dbReference type="SAM" id="MobiDB-lite"/>
    </source>
</evidence>
<keyword evidence="6" id="KW-1185">Reference proteome</keyword>
<dbReference type="SUPFAM" id="SSF52540">
    <property type="entry name" value="P-loop containing nucleoside triphosphate hydrolases"/>
    <property type="match status" value="1"/>
</dbReference>
<feature type="compositionally biased region" description="Polar residues" evidence="2">
    <location>
        <begin position="408"/>
        <end position="419"/>
    </location>
</feature>
<dbReference type="AlphaFoldDB" id="A0A0B2UL30"/>
<dbReference type="InterPro" id="IPR052970">
    <property type="entry name" value="Inner_ear_hair_cell_LOXHD"/>
</dbReference>
<feature type="region of interest" description="Disordered" evidence="2">
    <location>
        <begin position="596"/>
        <end position="616"/>
    </location>
</feature>
<feature type="compositionally biased region" description="Basic and acidic residues" evidence="2">
    <location>
        <begin position="422"/>
        <end position="432"/>
    </location>
</feature>
<feature type="compositionally biased region" description="Polar residues" evidence="2">
    <location>
        <begin position="293"/>
        <end position="303"/>
    </location>
</feature>
<organism evidence="5 6">
    <name type="scientific">Toxocara canis</name>
    <name type="common">Canine roundworm</name>
    <dbReference type="NCBI Taxonomy" id="6265"/>
    <lineage>
        <taxon>Eukaryota</taxon>
        <taxon>Metazoa</taxon>
        <taxon>Ecdysozoa</taxon>
        <taxon>Nematoda</taxon>
        <taxon>Chromadorea</taxon>
        <taxon>Rhabditida</taxon>
        <taxon>Spirurina</taxon>
        <taxon>Ascaridomorpha</taxon>
        <taxon>Ascaridoidea</taxon>
        <taxon>Toxocaridae</taxon>
        <taxon>Toxocara</taxon>
    </lineage>
</organism>
<protein>
    <submittedName>
        <fullName evidence="5">Lipoxygenase homology domain-containing protein 1</fullName>
    </submittedName>
</protein>
<feature type="domain" description="PLAT" evidence="3">
    <location>
        <begin position="762"/>
        <end position="877"/>
    </location>
</feature>
<dbReference type="Pfam" id="PF01477">
    <property type="entry name" value="PLAT"/>
    <property type="match status" value="2"/>
</dbReference>
<dbReference type="InterPro" id="IPR027417">
    <property type="entry name" value="P-loop_NTPase"/>
</dbReference>
<dbReference type="Gene3D" id="1.20.5.190">
    <property type="match status" value="1"/>
</dbReference>
<proteinExistence type="predicted"/>
<dbReference type="CDD" id="cd00113">
    <property type="entry name" value="PLAT"/>
    <property type="match status" value="1"/>
</dbReference>
<dbReference type="PANTHER" id="PTHR45901:SF7">
    <property type="entry name" value="OXYGEN-REGULATED PROTEIN 1"/>
    <property type="match status" value="1"/>
</dbReference>
<dbReference type="OMA" id="WILSMTI"/>
<evidence type="ECO:0000313" key="6">
    <source>
        <dbReference type="Proteomes" id="UP000031036"/>
    </source>
</evidence>
<dbReference type="Proteomes" id="UP000031036">
    <property type="component" value="Unassembled WGS sequence"/>
</dbReference>
<dbReference type="PROSITE" id="PS50309">
    <property type="entry name" value="DC"/>
    <property type="match status" value="1"/>
</dbReference>
<dbReference type="SMART" id="SM00015">
    <property type="entry name" value="IQ"/>
    <property type="match status" value="2"/>
</dbReference>
<reference evidence="5 6" key="1">
    <citation type="submission" date="2014-11" db="EMBL/GenBank/DDBJ databases">
        <title>Genetic blueprint of the zoonotic pathogen Toxocara canis.</title>
        <authorList>
            <person name="Zhu X.-Q."/>
            <person name="Korhonen P.K."/>
            <person name="Cai H."/>
            <person name="Young N.D."/>
            <person name="Nejsum P."/>
            <person name="von Samson-Himmelstjerna G."/>
            <person name="Boag P.R."/>
            <person name="Tan P."/>
            <person name="Li Q."/>
            <person name="Min J."/>
            <person name="Yang Y."/>
            <person name="Wang X."/>
            <person name="Fang X."/>
            <person name="Hall R.S."/>
            <person name="Hofmann A."/>
            <person name="Sternberg P.W."/>
            <person name="Jex A.R."/>
            <person name="Gasser R.B."/>
        </authorList>
    </citation>
    <scope>NUCLEOTIDE SEQUENCE [LARGE SCALE GENOMIC DNA]</scope>
    <source>
        <strain evidence="5">PN_DK_2014</strain>
    </source>
</reference>
<dbReference type="CDD" id="cd23767">
    <property type="entry name" value="IQCD"/>
    <property type="match status" value="2"/>
</dbReference>
<evidence type="ECO:0000259" key="3">
    <source>
        <dbReference type="PROSITE" id="PS50095"/>
    </source>
</evidence>
<feature type="region of interest" description="Disordered" evidence="2">
    <location>
        <begin position="266"/>
        <end position="501"/>
    </location>
</feature>
<dbReference type="Gene3D" id="2.60.60.20">
    <property type="entry name" value="PLAT/LH2 domain"/>
    <property type="match status" value="3"/>
</dbReference>
<dbReference type="InterPro" id="IPR036572">
    <property type="entry name" value="Doublecortin_dom_sf"/>
</dbReference>
<dbReference type="PROSITE" id="PS50096">
    <property type="entry name" value="IQ"/>
    <property type="match status" value="2"/>
</dbReference>
<feature type="domain" description="PLAT" evidence="3">
    <location>
        <begin position="619"/>
        <end position="743"/>
    </location>
</feature>
<dbReference type="PANTHER" id="PTHR45901">
    <property type="entry name" value="PROTEIN CBG12474"/>
    <property type="match status" value="1"/>
</dbReference>
<dbReference type="GO" id="GO:0035556">
    <property type="term" value="P:intracellular signal transduction"/>
    <property type="evidence" value="ECO:0007669"/>
    <property type="project" value="InterPro"/>
</dbReference>